<sequence length="35" mass="3736">EVQSMSEVVARLAQHCEVIDVGSGKGYLSSSLSLR</sequence>
<name>Q4SRF6_TETNG</name>
<accession>Q4SRF6</accession>
<dbReference type="AlphaFoldDB" id="Q4SRF6"/>
<protein>
    <submittedName>
        <fullName evidence="1">(spotted green pufferfish) hypothetical protein</fullName>
    </submittedName>
</protein>
<evidence type="ECO:0000313" key="1">
    <source>
        <dbReference type="EMBL" id="CAF96776.1"/>
    </source>
</evidence>
<reference evidence="1" key="1">
    <citation type="journal article" date="2004" name="Nature">
        <title>Genome duplication in the teleost fish Tetraodon nigroviridis reveals the early vertebrate proto-karyotype.</title>
        <authorList>
            <person name="Jaillon O."/>
            <person name="Aury J.-M."/>
            <person name="Brunet F."/>
            <person name="Petit J.-L."/>
            <person name="Stange-Thomann N."/>
            <person name="Mauceli E."/>
            <person name="Bouneau L."/>
            <person name="Fischer C."/>
            <person name="Ozouf-Costaz C."/>
            <person name="Bernot A."/>
            <person name="Nicaud S."/>
            <person name="Jaffe D."/>
            <person name="Fisher S."/>
            <person name="Lutfalla G."/>
            <person name="Dossat C."/>
            <person name="Segurens B."/>
            <person name="Dasilva C."/>
            <person name="Salanoubat M."/>
            <person name="Levy M."/>
            <person name="Boudet N."/>
            <person name="Castellano S."/>
            <person name="Anthouard V."/>
            <person name="Jubin C."/>
            <person name="Castelli V."/>
            <person name="Katinka M."/>
            <person name="Vacherie B."/>
            <person name="Biemont C."/>
            <person name="Skalli Z."/>
            <person name="Cattolico L."/>
            <person name="Poulain J."/>
            <person name="De Berardinis V."/>
            <person name="Cruaud C."/>
            <person name="Duprat S."/>
            <person name="Brottier P."/>
            <person name="Coutanceau J.-P."/>
            <person name="Gouzy J."/>
            <person name="Parra G."/>
            <person name="Lardier G."/>
            <person name="Chapple C."/>
            <person name="McKernan K.J."/>
            <person name="McEwan P."/>
            <person name="Bosak S."/>
            <person name="Kellis M."/>
            <person name="Volff J.-N."/>
            <person name="Guigo R."/>
            <person name="Zody M.C."/>
            <person name="Mesirov J."/>
            <person name="Lindblad-Toh K."/>
            <person name="Birren B."/>
            <person name="Nusbaum C."/>
            <person name="Kahn D."/>
            <person name="Robinson-Rechavi M."/>
            <person name="Laudet V."/>
            <person name="Schachter V."/>
            <person name="Quetier F."/>
            <person name="Saurin W."/>
            <person name="Scarpelli C."/>
            <person name="Wincker P."/>
            <person name="Lander E.S."/>
            <person name="Weissenbach J."/>
            <person name="Roest Crollius H."/>
        </authorList>
    </citation>
    <scope>NUCLEOTIDE SEQUENCE [LARGE SCALE GENOMIC DNA]</scope>
</reference>
<dbReference type="OrthoDB" id="10258156at2759"/>
<comment type="caution">
    <text evidence="1">The sequence shown here is derived from an EMBL/GenBank/DDBJ whole genome shotgun (WGS) entry which is preliminary data.</text>
</comment>
<dbReference type="EMBL" id="CAAE01014526">
    <property type="protein sequence ID" value="CAF96776.1"/>
    <property type="molecule type" value="Genomic_DNA"/>
</dbReference>
<dbReference type="KEGG" id="tng:GSTEN00013933G001"/>
<organism evidence="1">
    <name type="scientific">Tetraodon nigroviridis</name>
    <name type="common">Spotted green pufferfish</name>
    <name type="synonym">Chelonodon nigroviridis</name>
    <dbReference type="NCBI Taxonomy" id="99883"/>
    <lineage>
        <taxon>Eukaryota</taxon>
        <taxon>Metazoa</taxon>
        <taxon>Chordata</taxon>
        <taxon>Craniata</taxon>
        <taxon>Vertebrata</taxon>
        <taxon>Euteleostomi</taxon>
        <taxon>Actinopterygii</taxon>
        <taxon>Neopterygii</taxon>
        <taxon>Teleostei</taxon>
        <taxon>Neoteleostei</taxon>
        <taxon>Acanthomorphata</taxon>
        <taxon>Eupercaria</taxon>
        <taxon>Tetraodontiformes</taxon>
        <taxon>Tetradontoidea</taxon>
        <taxon>Tetraodontidae</taxon>
        <taxon>Tetraodon</taxon>
    </lineage>
</organism>
<feature type="non-terminal residue" evidence="1">
    <location>
        <position position="1"/>
    </location>
</feature>
<gene>
    <name evidence="1" type="ORF">GSTENG00013933001</name>
</gene>
<reference evidence="1" key="2">
    <citation type="submission" date="2004-02" db="EMBL/GenBank/DDBJ databases">
        <authorList>
            <consortium name="Genoscope"/>
            <consortium name="Whitehead Institute Centre for Genome Research"/>
        </authorList>
    </citation>
    <scope>NUCLEOTIDE SEQUENCE</scope>
</reference>
<proteinExistence type="predicted"/>